<dbReference type="PANTHER" id="PTHR42879:SF2">
    <property type="entry name" value="3-OXOACYL-[ACYL-CARRIER-PROTEIN] REDUCTASE FABG"/>
    <property type="match status" value="1"/>
</dbReference>
<dbReference type="SMART" id="SM00822">
    <property type="entry name" value="PKS_KR"/>
    <property type="match status" value="1"/>
</dbReference>
<gene>
    <name evidence="4" type="ORF">GCM10007359_02360</name>
</gene>
<keyword evidence="5" id="KW-1185">Reference proteome</keyword>
<sequence length="238" mass="25534">MTETTAKTVLVTGGNRGIGYAIAQEFKAAGHNVCITYRSGEAPQEFFSVKADVTDSASIDAAFKEIEAEFGPVEVLVANAGITKDMLLLRMKEQDFIDVIDTNLTGAFRVVQRATKGMLKLKRGRIILISSVVGLYGGMGQVNYSSSKAALVGMARSITRELGSRNITANVIAPGFIQTEMTDVLPEETKKQYIETIPAKRFAQPKEVAQVVRWVASDEAAYVSGAVIPVDGGLGMGH</sequence>
<dbReference type="FunFam" id="3.40.50.720:FF:000173">
    <property type="entry name" value="3-oxoacyl-[acyl-carrier protein] reductase"/>
    <property type="match status" value="1"/>
</dbReference>
<dbReference type="Gene3D" id="3.40.50.720">
    <property type="entry name" value="NAD(P)-binding Rossmann-like Domain"/>
    <property type="match status" value="1"/>
</dbReference>
<evidence type="ECO:0000256" key="1">
    <source>
        <dbReference type="ARBA" id="ARBA00006484"/>
    </source>
</evidence>
<dbReference type="AlphaFoldDB" id="A0A917MQ37"/>
<dbReference type="EMBL" id="BMDC01000001">
    <property type="protein sequence ID" value="GGH57336.1"/>
    <property type="molecule type" value="Genomic_DNA"/>
</dbReference>
<dbReference type="InterPro" id="IPR036291">
    <property type="entry name" value="NAD(P)-bd_dom_sf"/>
</dbReference>
<evidence type="ECO:0000313" key="4">
    <source>
        <dbReference type="EMBL" id="GGH57336.1"/>
    </source>
</evidence>
<protein>
    <submittedName>
        <fullName evidence="4">Beta-ketoacyl-ACP reductase</fullName>
    </submittedName>
</protein>
<dbReference type="Pfam" id="PF13561">
    <property type="entry name" value="adh_short_C2"/>
    <property type="match status" value="1"/>
</dbReference>
<dbReference type="SUPFAM" id="SSF51735">
    <property type="entry name" value="NAD(P)-binding Rossmann-fold domains"/>
    <property type="match status" value="1"/>
</dbReference>
<dbReference type="GO" id="GO:0016491">
    <property type="term" value="F:oxidoreductase activity"/>
    <property type="evidence" value="ECO:0007669"/>
    <property type="project" value="UniProtKB-KW"/>
</dbReference>
<proteinExistence type="inferred from homology"/>
<reference evidence="4 5" key="1">
    <citation type="journal article" date="2014" name="Int. J. Syst. Evol. Microbiol.">
        <title>Complete genome sequence of Corynebacterium casei LMG S-19264T (=DSM 44701T), isolated from a smear-ripened cheese.</title>
        <authorList>
            <consortium name="US DOE Joint Genome Institute (JGI-PGF)"/>
            <person name="Walter F."/>
            <person name="Albersmeier A."/>
            <person name="Kalinowski J."/>
            <person name="Ruckert C."/>
        </authorList>
    </citation>
    <scope>NUCLEOTIDE SEQUENCE [LARGE SCALE GENOMIC DNA]</scope>
    <source>
        <strain evidence="4 5">CCM 8669</strain>
    </source>
</reference>
<organism evidence="4 5">
    <name type="scientific">Rothia aerolata</name>
    <dbReference type="NCBI Taxonomy" id="1812262"/>
    <lineage>
        <taxon>Bacteria</taxon>
        <taxon>Bacillati</taxon>
        <taxon>Actinomycetota</taxon>
        <taxon>Actinomycetes</taxon>
        <taxon>Micrococcales</taxon>
        <taxon>Micrococcaceae</taxon>
        <taxon>Rothia</taxon>
    </lineage>
</organism>
<dbReference type="PRINTS" id="PR00080">
    <property type="entry name" value="SDRFAMILY"/>
</dbReference>
<dbReference type="InterPro" id="IPR002347">
    <property type="entry name" value="SDR_fam"/>
</dbReference>
<evidence type="ECO:0000259" key="3">
    <source>
        <dbReference type="SMART" id="SM00822"/>
    </source>
</evidence>
<dbReference type="InterPro" id="IPR050259">
    <property type="entry name" value="SDR"/>
</dbReference>
<dbReference type="Proteomes" id="UP000600171">
    <property type="component" value="Unassembled WGS sequence"/>
</dbReference>
<dbReference type="InterPro" id="IPR057326">
    <property type="entry name" value="KR_dom"/>
</dbReference>
<accession>A0A917MQ37</accession>
<comment type="similarity">
    <text evidence="1">Belongs to the short-chain dehydrogenases/reductases (SDR) family.</text>
</comment>
<dbReference type="PRINTS" id="PR00081">
    <property type="entry name" value="GDHRDH"/>
</dbReference>
<comment type="caution">
    <text evidence="4">The sequence shown here is derived from an EMBL/GenBank/DDBJ whole genome shotgun (WGS) entry which is preliminary data.</text>
</comment>
<dbReference type="PANTHER" id="PTHR42879">
    <property type="entry name" value="3-OXOACYL-(ACYL-CARRIER-PROTEIN) REDUCTASE"/>
    <property type="match status" value="1"/>
</dbReference>
<keyword evidence="2" id="KW-0560">Oxidoreductase</keyword>
<feature type="domain" description="Ketoreductase" evidence="3">
    <location>
        <begin position="7"/>
        <end position="180"/>
    </location>
</feature>
<evidence type="ECO:0000256" key="2">
    <source>
        <dbReference type="ARBA" id="ARBA00023002"/>
    </source>
</evidence>
<evidence type="ECO:0000313" key="5">
    <source>
        <dbReference type="Proteomes" id="UP000600171"/>
    </source>
</evidence>
<dbReference type="CDD" id="cd05333">
    <property type="entry name" value="BKR_SDR_c"/>
    <property type="match status" value="1"/>
</dbReference>
<dbReference type="RefSeq" id="WP_188358514.1">
    <property type="nucleotide sequence ID" value="NZ_BMDC01000001.1"/>
</dbReference>
<name>A0A917MQ37_9MICC</name>
<dbReference type="NCBIfam" id="NF009466">
    <property type="entry name" value="PRK12826.1-2"/>
    <property type="match status" value="1"/>
</dbReference>